<comment type="caution">
    <text evidence="1">The sequence shown here is derived from an EMBL/GenBank/DDBJ whole genome shotgun (WGS) entry which is preliminary data.</text>
</comment>
<evidence type="ECO:0000313" key="1">
    <source>
        <dbReference type="EMBL" id="OJA09393.1"/>
    </source>
</evidence>
<proteinExistence type="predicted"/>
<name>A0A1J8Q6W1_9AGAM</name>
<dbReference type="OrthoDB" id="10479420at2759"/>
<evidence type="ECO:0000313" key="2">
    <source>
        <dbReference type="Proteomes" id="UP000183567"/>
    </source>
</evidence>
<sequence length="69" mass="7604">MLIVLLVHKASLLCFETIPSHRLAAIAVQNISFKNASEFGGRPKKSCSIENLVPVELSQSNVQWILLEA</sequence>
<gene>
    <name evidence="1" type="ORF">AZE42_06564</name>
</gene>
<dbReference type="AlphaFoldDB" id="A0A1J8Q6W1"/>
<organism evidence="1 2">
    <name type="scientific">Rhizopogon vesiculosus</name>
    <dbReference type="NCBI Taxonomy" id="180088"/>
    <lineage>
        <taxon>Eukaryota</taxon>
        <taxon>Fungi</taxon>
        <taxon>Dikarya</taxon>
        <taxon>Basidiomycota</taxon>
        <taxon>Agaricomycotina</taxon>
        <taxon>Agaricomycetes</taxon>
        <taxon>Agaricomycetidae</taxon>
        <taxon>Boletales</taxon>
        <taxon>Suillineae</taxon>
        <taxon>Rhizopogonaceae</taxon>
        <taxon>Rhizopogon</taxon>
    </lineage>
</organism>
<reference evidence="1 2" key="1">
    <citation type="submission" date="2016-03" db="EMBL/GenBank/DDBJ databases">
        <title>Comparative genomics of the ectomycorrhizal sister species Rhizopogon vinicolor and Rhizopogon vesiculosus (Basidiomycota: Boletales) reveals a divergence of the mating type B locus.</title>
        <authorList>
            <person name="Mujic A.B."/>
            <person name="Kuo A."/>
            <person name="Tritt A."/>
            <person name="Lipzen A."/>
            <person name="Chen C."/>
            <person name="Johnson J."/>
            <person name="Sharma A."/>
            <person name="Barry K."/>
            <person name="Grigoriev I.V."/>
            <person name="Spatafora J.W."/>
        </authorList>
    </citation>
    <scope>NUCLEOTIDE SEQUENCE [LARGE SCALE GENOMIC DNA]</scope>
    <source>
        <strain evidence="1 2">AM-OR11-056</strain>
    </source>
</reference>
<protein>
    <submittedName>
        <fullName evidence="1">Uncharacterized protein</fullName>
    </submittedName>
</protein>
<keyword evidence="2" id="KW-1185">Reference proteome</keyword>
<accession>A0A1J8Q6W1</accession>
<dbReference type="EMBL" id="LVVM01005944">
    <property type="protein sequence ID" value="OJA09393.1"/>
    <property type="molecule type" value="Genomic_DNA"/>
</dbReference>
<dbReference type="Proteomes" id="UP000183567">
    <property type="component" value="Unassembled WGS sequence"/>
</dbReference>